<keyword evidence="4" id="KW-0812">Transmembrane</keyword>
<keyword evidence="4" id="KW-0472">Membrane</keyword>
<dbReference type="PROSITE" id="PS51352">
    <property type="entry name" value="THIOREDOXIN_2"/>
    <property type="match status" value="2"/>
</dbReference>
<dbReference type="InterPro" id="IPR051063">
    <property type="entry name" value="PDI"/>
</dbReference>
<comment type="similarity">
    <text evidence="1">Belongs to the protein disulfide isomerase family.</text>
</comment>
<evidence type="ECO:0000256" key="5">
    <source>
        <dbReference type="SAM" id="SignalP"/>
    </source>
</evidence>
<organism evidence="7 8">
    <name type="scientific">Cutaneotrichosporon cavernicola</name>
    <dbReference type="NCBI Taxonomy" id="279322"/>
    <lineage>
        <taxon>Eukaryota</taxon>
        <taxon>Fungi</taxon>
        <taxon>Dikarya</taxon>
        <taxon>Basidiomycota</taxon>
        <taxon>Agaricomycotina</taxon>
        <taxon>Tremellomycetes</taxon>
        <taxon>Trichosporonales</taxon>
        <taxon>Trichosporonaceae</taxon>
        <taxon>Cutaneotrichosporon</taxon>
    </lineage>
</organism>
<dbReference type="InterPro" id="IPR013766">
    <property type="entry name" value="Thioredoxin_domain"/>
</dbReference>
<evidence type="ECO:0000259" key="6">
    <source>
        <dbReference type="PROSITE" id="PS51352"/>
    </source>
</evidence>
<accession>A0AA48I240</accession>
<feature type="transmembrane region" description="Helical" evidence="4">
    <location>
        <begin position="519"/>
        <end position="540"/>
    </location>
</feature>
<dbReference type="RefSeq" id="XP_060453253.1">
    <property type="nucleotide sequence ID" value="XM_060603289.1"/>
</dbReference>
<reference evidence="7" key="1">
    <citation type="journal article" date="2023" name="BMC Genomics">
        <title>Chromosome-level genome assemblies of Cutaneotrichosporon spp. (Trichosporonales, Basidiomycota) reveal imbalanced evolution between nucleotide sequences and chromosome synteny.</title>
        <authorList>
            <person name="Kobayashi Y."/>
            <person name="Kayamori A."/>
            <person name="Aoki K."/>
            <person name="Shiwa Y."/>
            <person name="Matsutani M."/>
            <person name="Fujita N."/>
            <person name="Sugita T."/>
            <person name="Iwasaki W."/>
            <person name="Tanaka N."/>
            <person name="Takashima M."/>
        </authorList>
    </citation>
    <scope>NUCLEOTIDE SEQUENCE</scope>
    <source>
        <strain evidence="7">HIS019</strain>
    </source>
</reference>
<feature type="region of interest" description="Disordered" evidence="3">
    <location>
        <begin position="139"/>
        <end position="163"/>
    </location>
</feature>
<dbReference type="GeneID" id="85491858"/>
<dbReference type="GO" id="GO:0003756">
    <property type="term" value="F:protein disulfide isomerase activity"/>
    <property type="evidence" value="ECO:0007669"/>
    <property type="project" value="TreeGrafter"/>
</dbReference>
<dbReference type="Pfam" id="PF13848">
    <property type="entry name" value="Thioredoxin_6"/>
    <property type="match status" value="1"/>
</dbReference>
<dbReference type="GO" id="GO:0005783">
    <property type="term" value="C:endoplasmic reticulum"/>
    <property type="evidence" value="ECO:0007669"/>
    <property type="project" value="TreeGrafter"/>
</dbReference>
<name>A0AA48I240_9TREE</name>
<evidence type="ECO:0000256" key="1">
    <source>
        <dbReference type="ARBA" id="ARBA00006347"/>
    </source>
</evidence>
<keyword evidence="4" id="KW-1133">Transmembrane helix</keyword>
<evidence type="ECO:0000256" key="3">
    <source>
        <dbReference type="SAM" id="MobiDB-lite"/>
    </source>
</evidence>
<dbReference type="EMBL" id="AP028212">
    <property type="protein sequence ID" value="BEI87987.1"/>
    <property type="molecule type" value="Genomic_DNA"/>
</dbReference>
<evidence type="ECO:0000256" key="4">
    <source>
        <dbReference type="SAM" id="Phobius"/>
    </source>
</evidence>
<feature type="signal peptide" evidence="5">
    <location>
        <begin position="1"/>
        <end position="18"/>
    </location>
</feature>
<gene>
    <name evidence="7" type="ORF">CcaverHIS019_0107050</name>
</gene>
<feature type="chain" id="PRO_5041354906" description="Thioredoxin domain-containing protein" evidence="5">
    <location>
        <begin position="19"/>
        <end position="561"/>
    </location>
</feature>
<dbReference type="CDD" id="cd02961">
    <property type="entry name" value="PDI_a_family"/>
    <property type="match status" value="1"/>
</dbReference>
<protein>
    <recommendedName>
        <fullName evidence="6">Thioredoxin domain-containing protein</fullName>
    </recommendedName>
</protein>
<proteinExistence type="inferred from homology"/>
<evidence type="ECO:0000313" key="7">
    <source>
        <dbReference type="EMBL" id="BEI87987.1"/>
    </source>
</evidence>
<dbReference type="KEGG" id="ccac:CcaHIS019_0107050"/>
<keyword evidence="2 5" id="KW-0732">Signal</keyword>
<dbReference type="Gene3D" id="3.40.30.10">
    <property type="entry name" value="Glutaredoxin"/>
    <property type="match status" value="3"/>
</dbReference>
<dbReference type="PANTHER" id="PTHR45672">
    <property type="entry name" value="PROTEIN DISULFIDE-ISOMERASE C17H9.14C-RELATED"/>
    <property type="match status" value="1"/>
</dbReference>
<dbReference type="Pfam" id="PF00085">
    <property type="entry name" value="Thioredoxin"/>
    <property type="match status" value="2"/>
</dbReference>
<evidence type="ECO:0000256" key="2">
    <source>
        <dbReference type="ARBA" id="ARBA00022729"/>
    </source>
</evidence>
<dbReference type="AlphaFoldDB" id="A0AA48I240"/>
<dbReference type="SUPFAM" id="SSF52833">
    <property type="entry name" value="Thioredoxin-like"/>
    <property type="match status" value="2"/>
</dbReference>
<dbReference type="GO" id="GO:0006457">
    <property type="term" value="P:protein folding"/>
    <property type="evidence" value="ECO:0007669"/>
    <property type="project" value="TreeGrafter"/>
</dbReference>
<feature type="domain" description="Thioredoxin" evidence="6">
    <location>
        <begin position="8"/>
        <end position="129"/>
    </location>
</feature>
<dbReference type="Proteomes" id="UP001233271">
    <property type="component" value="Chromosome 1"/>
</dbReference>
<dbReference type="PANTHER" id="PTHR45672:SF3">
    <property type="entry name" value="THIOREDOXIN DOMAIN-CONTAINING PROTEIN 5"/>
    <property type="match status" value="1"/>
</dbReference>
<sequence>MLWRRLAALALIATGAFAEEEATELRQLNEDNFKASIAHGAWLVEHFSPRCWHCKAFAPTWKDLAIKNAYHEQLSGFHMAQVNCLAQGDLCDSNNVRGYPSLMLYADGKEVGEYKDDRAYPLLDAWIESKALAYSRGESLGANDTDSEGRQPDQLNRPNHEGKVVEVDEAGLEALKTNGPVCKKLRPIYEKLAATYKGALNVAAVNCDDHPILCKRNGVQGYPTIKLFQHGEVKVFEKHRTLPLMTSFLDEEVKSVPMKKMTNEDFEGIIADDDLFFVYLTSYSTSLEEVEQVERAVKSLGLKVPVYKTNDPLFYKNQSIAMPPPTSSLLAFASHEPHHVGAVALPAKDEDLEHFVHRNSYPNYFDLSGDNYNTFFLSENHPLVVLGAVRDGAEGEKDRVEMVKMARAWKKGGRHSEQRIIFVSAIASSWQKWLRKMVGVQPADIPTIVAIDTKGRKFYDRKIEDIRVRLTGADAFSILEGIHKGYLKSQDVGSALEWGSRSGTLMLFEAGQWSAAHPFLATLSALAVVVALVLGLARCLGGRARGARGTYVNEKGGQRLD</sequence>
<feature type="domain" description="Thioredoxin" evidence="6">
    <location>
        <begin position="131"/>
        <end position="254"/>
    </location>
</feature>
<evidence type="ECO:0000313" key="8">
    <source>
        <dbReference type="Proteomes" id="UP001233271"/>
    </source>
</evidence>
<keyword evidence="8" id="KW-1185">Reference proteome</keyword>
<dbReference type="InterPro" id="IPR036249">
    <property type="entry name" value="Thioredoxin-like_sf"/>
</dbReference>